<evidence type="ECO:0000313" key="6">
    <source>
        <dbReference type="EMBL" id="MBB4660663.1"/>
    </source>
</evidence>
<evidence type="ECO:0000256" key="1">
    <source>
        <dbReference type="ARBA" id="ARBA00023015"/>
    </source>
</evidence>
<keyword evidence="7" id="KW-1185">Reference proteome</keyword>
<dbReference type="GO" id="GO:0003700">
    <property type="term" value="F:DNA-binding transcription factor activity"/>
    <property type="evidence" value="ECO:0007669"/>
    <property type="project" value="TreeGrafter"/>
</dbReference>
<accession>A0A840I8T8</accession>
<dbReference type="AlphaFoldDB" id="A0A840I8T8"/>
<dbReference type="EMBL" id="JACHNU010000001">
    <property type="protein sequence ID" value="MBB4660663.1"/>
    <property type="molecule type" value="Genomic_DNA"/>
</dbReference>
<dbReference type="PROSITE" id="PS50977">
    <property type="entry name" value="HTH_TETR_2"/>
    <property type="match status" value="1"/>
</dbReference>
<dbReference type="PROSITE" id="PS01081">
    <property type="entry name" value="HTH_TETR_1"/>
    <property type="match status" value="1"/>
</dbReference>
<gene>
    <name evidence="6" type="ORF">BDZ31_000236</name>
</gene>
<dbReference type="Pfam" id="PF00440">
    <property type="entry name" value="TetR_N"/>
    <property type="match status" value="1"/>
</dbReference>
<dbReference type="PRINTS" id="PR00455">
    <property type="entry name" value="HTHTETR"/>
</dbReference>
<keyword evidence="1" id="KW-0805">Transcription regulation</keyword>
<proteinExistence type="predicted"/>
<dbReference type="Gene3D" id="1.10.357.10">
    <property type="entry name" value="Tetracycline Repressor, domain 2"/>
    <property type="match status" value="1"/>
</dbReference>
<dbReference type="PANTHER" id="PTHR30055">
    <property type="entry name" value="HTH-TYPE TRANSCRIPTIONAL REGULATOR RUTR"/>
    <property type="match status" value="1"/>
</dbReference>
<name>A0A840I8T8_9ACTN</name>
<keyword evidence="2 4" id="KW-0238">DNA-binding</keyword>
<dbReference type="SUPFAM" id="SSF46689">
    <property type="entry name" value="Homeodomain-like"/>
    <property type="match status" value="1"/>
</dbReference>
<evidence type="ECO:0000259" key="5">
    <source>
        <dbReference type="PROSITE" id="PS50977"/>
    </source>
</evidence>
<feature type="DNA-binding region" description="H-T-H motif" evidence="4">
    <location>
        <begin position="41"/>
        <end position="60"/>
    </location>
</feature>
<dbReference type="PANTHER" id="PTHR30055:SF238">
    <property type="entry name" value="MYCOFACTOCIN BIOSYNTHESIS TRANSCRIPTIONAL REGULATOR MFTR-RELATED"/>
    <property type="match status" value="1"/>
</dbReference>
<dbReference type="InterPro" id="IPR050109">
    <property type="entry name" value="HTH-type_TetR-like_transc_reg"/>
</dbReference>
<evidence type="ECO:0000313" key="7">
    <source>
        <dbReference type="Proteomes" id="UP000585272"/>
    </source>
</evidence>
<organism evidence="6 7">
    <name type="scientific">Conexibacter arvalis</name>
    <dbReference type="NCBI Taxonomy" id="912552"/>
    <lineage>
        <taxon>Bacteria</taxon>
        <taxon>Bacillati</taxon>
        <taxon>Actinomycetota</taxon>
        <taxon>Thermoleophilia</taxon>
        <taxon>Solirubrobacterales</taxon>
        <taxon>Conexibacteraceae</taxon>
        <taxon>Conexibacter</taxon>
    </lineage>
</organism>
<comment type="caution">
    <text evidence="6">The sequence shown here is derived from an EMBL/GenBank/DDBJ whole genome shotgun (WGS) entry which is preliminary data.</text>
</comment>
<evidence type="ECO:0000256" key="2">
    <source>
        <dbReference type="ARBA" id="ARBA00023125"/>
    </source>
</evidence>
<dbReference type="InterPro" id="IPR023772">
    <property type="entry name" value="DNA-bd_HTH_TetR-type_CS"/>
</dbReference>
<protein>
    <submittedName>
        <fullName evidence="6">AcrR family transcriptional regulator</fullName>
    </submittedName>
</protein>
<feature type="domain" description="HTH tetR-type" evidence="5">
    <location>
        <begin position="18"/>
        <end position="78"/>
    </location>
</feature>
<keyword evidence="3" id="KW-0804">Transcription</keyword>
<dbReference type="Proteomes" id="UP000585272">
    <property type="component" value="Unassembled WGS sequence"/>
</dbReference>
<reference evidence="6 7" key="1">
    <citation type="submission" date="2020-08" db="EMBL/GenBank/DDBJ databases">
        <title>Genomic Encyclopedia of Archaeal and Bacterial Type Strains, Phase II (KMG-II): from individual species to whole genera.</title>
        <authorList>
            <person name="Goeker M."/>
        </authorList>
    </citation>
    <scope>NUCLEOTIDE SEQUENCE [LARGE SCALE GENOMIC DNA]</scope>
    <source>
        <strain evidence="6 7">DSM 23288</strain>
    </source>
</reference>
<dbReference type="GO" id="GO:0000976">
    <property type="term" value="F:transcription cis-regulatory region binding"/>
    <property type="evidence" value="ECO:0007669"/>
    <property type="project" value="TreeGrafter"/>
</dbReference>
<dbReference type="RefSeq" id="WP_183338180.1">
    <property type="nucleotide sequence ID" value="NZ_JACHNU010000001.1"/>
</dbReference>
<evidence type="ECO:0000256" key="4">
    <source>
        <dbReference type="PROSITE-ProRule" id="PRU00335"/>
    </source>
</evidence>
<dbReference type="InterPro" id="IPR009057">
    <property type="entry name" value="Homeodomain-like_sf"/>
</dbReference>
<evidence type="ECO:0000256" key="3">
    <source>
        <dbReference type="ARBA" id="ARBA00023163"/>
    </source>
</evidence>
<sequence>MSAREPTDGGSLRERKRAAAKARVAEVAIELFAAHGYAAVSVAEICAAAEVAPRSFYRYFPAKEDVLLEPVREMADRAEAALAAAPAQLSDADALAFALRRLAEHMVDHWTRLTAYFDVIRETTAVRASPLVQLADRERSLADQLLARRRATPPPDWQTRLLVARSVAAFRVWLDEVRGGEVADPLAHFDRILAAR</sequence>
<dbReference type="InterPro" id="IPR001647">
    <property type="entry name" value="HTH_TetR"/>
</dbReference>